<evidence type="ECO:0000256" key="1">
    <source>
        <dbReference type="ARBA" id="ARBA00023224"/>
    </source>
</evidence>
<dbReference type="InterPro" id="IPR015359">
    <property type="entry name" value="PLC_EF-hand-like"/>
</dbReference>
<dbReference type="SMART" id="SM00148">
    <property type="entry name" value="PLCXc"/>
    <property type="match status" value="1"/>
</dbReference>
<feature type="compositionally biased region" description="Low complexity" evidence="3">
    <location>
        <begin position="270"/>
        <end position="284"/>
    </location>
</feature>
<dbReference type="SMART" id="SM00149">
    <property type="entry name" value="PLCYc"/>
    <property type="match status" value="1"/>
</dbReference>
<dbReference type="InterPro" id="IPR017946">
    <property type="entry name" value="PLC-like_Pdiesterase_TIM-brl"/>
</dbReference>
<dbReference type="Gene3D" id="2.60.40.150">
    <property type="entry name" value="C2 domain"/>
    <property type="match status" value="1"/>
</dbReference>
<dbReference type="PROSITE" id="PS50008">
    <property type="entry name" value="PIPLC_Y_DOMAIN"/>
    <property type="match status" value="1"/>
</dbReference>
<dbReference type="InterPro" id="IPR001711">
    <property type="entry name" value="PLipase_C_Pinositol-sp_Y"/>
</dbReference>
<keyword evidence="2" id="KW-0378">Hydrolase</keyword>
<evidence type="ECO:0000313" key="5">
    <source>
        <dbReference type="EMBL" id="OQV16067.1"/>
    </source>
</evidence>
<dbReference type="SMART" id="SM00239">
    <property type="entry name" value="C2"/>
    <property type="match status" value="1"/>
</dbReference>
<dbReference type="InterPro" id="IPR001192">
    <property type="entry name" value="PI-PLC_fam"/>
</dbReference>
<protein>
    <recommendedName>
        <fullName evidence="2">Phosphoinositide phospholipase C</fullName>
        <ecNumber evidence="2">3.1.4.11</ecNumber>
    </recommendedName>
</protein>
<dbReference type="EMBL" id="MTYJ01000079">
    <property type="protein sequence ID" value="OQV16067.1"/>
    <property type="molecule type" value="Genomic_DNA"/>
</dbReference>
<dbReference type="SUPFAM" id="SSF49562">
    <property type="entry name" value="C2 domain (Calcium/lipid-binding domain, CaLB)"/>
    <property type="match status" value="1"/>
</dbReference>
<feature type="compositionally biased region" description="Low complexity" evidence="3">
    <location>
        <begin position="871"/>
        <end position="880"/>
    </location>
</feature>
<evidence type="ECO:0000313" key="6">
    <source>
        <dbReference type="Proteomes" id="UP000192578"/>
    </source>
</evidence>
<evidence type="ECO:0000259" key="4">
    <source>
        <dbReference type="PROSITE" id="PS50008"/>
    </source>
</evidence>
<name>A0A1W0WLM4_HYPEX</name>
<reference evidence="6" key="1">
    <citation type="submission" date="2017-01" db="EMBL/GenBank/DDBJ databases">
        <title>Comparative genomics of anhydrobiosis in the tardigrade Hypsibius dujardini.</title>
        <authorList>
            <person name="Yoshida Y."/>
            <person name="Koutsovoulos G."/>
            <person name="Laetsch D."/>
            <person name="Stevens L."/>
            <person name="Kumar S."/>
            <person name="Horikawa D."/>
            <person name="Ishino K."/>
            <person name="Komine S."/>
            <person name="Tomita M."/>
            <person name="Blaxter M."/>
            <person name="Arakawa K."/>
        </authorList>
    </citation>
    <scope>NUCLEOTIDE SEQUENCE [LARGE SCALE GENOMIC DNA]</scope>
    <source>
        <strain evidence="6">Z151</strain>
    </source>
</reference>
<dbReference type="Pfam" id="PF09279">
    <property type="entry name" value="EF-hand_like"/>
    <property type="match status" value="1"/>
</dbReference>
<dbReference type="OrthoDB" id="10068636at2759"/>
<keyword evidence="2" id="KW-0442">Lipid degradation</keyword>
<organism evidence="5 6">
    <name type="scientific">Hypsibius exemplaris</name>
    <name type="common">Freshwater tardigrade</name>
    <dbReference type="NCBI Taxonomy" id="2072580"/>
    <lineage>
        <taxon>Eukaryota</taxon>
        <taxon>Metazoa</taxon>
        <taxon>Ecdysozoa</taxon>
        <taxon>Tardigrada</taxon>
        <taxon>Eutardigrada</taxon>
        <taxon>Parachela</taxon>
        <taxon>Hypsibioidea</taxon>
        <taxon>Hypsibiidae</taxon>
        <taxon>Hypsibius</taxon>
    </lineage>
</organism>
<gene>
    <name evidence="5" type="ORF">BV898_09837</name>
</gene>
<dbReference type="SUPFAM" id="SSF47473">
    <property type="entry name" value="EF-hand"/>
    <property type="match status" value="1"/>
</dbReference>
<dbReference type="Pfam" id="PF00387">
    <property type="entry name" value="PI-PLC-Y"/>
    <property type="match status" value="1"/>
</dbReference>
<dbReference type="GO" id="GO:0016042">
    <property type="term" value="P:lipid catabolic process"/>
    <property type="evidence" value="ECO:0007669"/>
    <property type="project" value="UniProtKB-KW"/>
</dbReference>
<dbReference type="InterPro" id="IPR000909">
    <property type="entry name" value="PLipase_C_PInositol-sp_X_dom"/>
</dbReference>
<dbReference type="GO" id="GO:0004435">
    <property type="term" value="F:phosphatidylinositol-4,5-bisphosphate phospholipase C activity"/>
    <property type="evidence" value="ECO:0007669"/>
    <property type="project" value="UniProtKB-EC"/>
</dbReference>
<keyword evidence="2" id="KW-0443">Lipid metabolism</keyword>
<dbReference type="InterPro" id="IPR000008">
    <property type="entry name" value="C2_dom"/>
</dbReference>
<dbReference type="GO" id="GO:0051209">
    <property type="term" value="P:release of sequestered calcium ion into cytosol"/>
    <property type="evidence" value="ECO:0007669"/>
    <property type="project" value="TreeGrafter"/>
</dbReference>
<dbReference type="Pfam" id="PF00168">
    <property type="entry name" value="C2"/>
    <property type="match status" value="1"/>
</dbReference>
<feature type="region of interest" description="Disordered" evidence="3">
    <location>
        <begin position="265"/>
        <end position="284"/>
    </location>
</feature>
<dbReference type="EC" id="3.1.4.11" evidence="2"/>
<feature type="region of interest" description="Disordered" evidence="3">
    <location>
        <begin position="861"/>
        <end position="880"/>
    </location>
</feature>
<sequence length="1355" mass="149873">MTDITAAVEDASNPIAAAMSAVSSRGGVSLVGSISGGHPAAAANTIMSPTPSLQTPTVHWQRSQLDRWATTFPEEIALKIRRAKSEGENVRDKLSIWTVHVILQQAMLGERKKTLAALLRLVDVLRSSYDGDEAESIVKGLKSEELKPFWQSLSGNGHHQHSGLLAVPQLDRSPDSDVEEDIHPQAPCSWARIGITVYVRRDGQSTIPITPYRLYLEEDNLTLSWTEAPWRQLSTTIPKPSLAPSPRRPVPSKLLQERYASKQGWQLEQPASSSSAPSSSSSSSSSGCNGFLDISLIKDLFLQRGTPSPGGGPGLMEGFQGDELMMLVVIHGTPLISDNKLLTFVLSRGCADVMLEELREAVRAVKLDRRATWLRKAYFQLQQTNDFCRENGPNIAATIRMLGGKNYLQASRTQTAPLFSPAAMANSVTVSSSRLAEPRAGISPLPMRRTLPPRKSCDLDPKSIVLVTSGGATLPPHSQHNHRGSVSMALGAGSTRRNRRQSEPNLMQMPQMLRFQQQQQQKQHCSALPPEIDLLRRVSTSPGFAEVAESLHGLDFFEFQDLCESFFVQSRKDLREIFIKMMQPTVSGSVADGGDAGCWSPQTRRYGPVDTKEIFNMVCAASVLHNPAGLDSVAARQSTWDVTKLCEFFRENQHVSLSTRDAEALIQKYELNASLKDAHLMSFTAFSKMLREDALFMIDEQLPCVEKDMHLPFSEYIISSSHNTYLTGHQLKGDSSAHNYSQALLQGIRCVELDCWDGEGGSPVVYHGRTLTTKVPLKKVVDEINRAAFVTSPYPVILSIENHCCLAQQRKVAEIFEEVFGDKLFRSFLPDKAYYPSSELPFPSPALLKHKILIKSKKLQDGTKEFPSRQSSMSDESGLSSEVGYTALDDDLENWGISGDELDDYPGLDDRDVFDPGHVPSPVMARHIRRLSECPGDYSGAEMESFDSGVCDVCSPVTVNDIRAASSIAAITSTTMTTVTTITTTASTTITTRNPISVFKTGSGGSATSSQTRRKTKKQITTLAQELSNLVTYFQAVKFQPKYDYHLPGKFHVVSMNEIAARKLSKKLPDAFKSLAASSIIRIYPAATRIDSSNFNPVAAWALGAQMSALNCQTSDVGMQINTAFFATTGKCGYVRRPGYVMKRSEAERKPIECRITIVSGQYLLADLVNGNPSVEVELFDGSAEPKRYKIKSPVKNAVNPIFMHGLEVEVTNPELAFLRFVVMDSGTSQLISQRTLHFSQLKTGYRHLSLHDYADDILPLSRLFLHISCKAKEEQQSCSRRESIDPIPEAEDENEHESRSHSDTVSCKRRHSRVSMVARLSLRFQRFAGFGDYRRAKSETKQTTRYGAEYPVEI</sequence>
<dbReference type="InterPro" id="IPR035892">
    <property type="entry name" value="C2_domain_sf"/>
</dbReference>
<feature type="domain" description="PI-PLC Y-box" evidence="4">
    <location>
        <begin position="1027"/>
        <end position="1141"/>
    </location>
</feature>
<dbReference type="CDD" id="cd00275">
    <property type="entry name" value="C2_PLC_like"/>
    <property type="match status" value="1"/>
</dbReference>
<keyword evidence="6" id="KW-1185">Reference proteome</keyword>
<evidence type="ECO:0000256" key="3">
    <source>
        <dbReference type="SAM" id="MobiDB-lite"/>
    </source>
</evidence>
<keyword evidence="1" id="KW-0807">Transducer</keyword>
<dbReference type="SUPFAM" id="SSF51695">
    <property type="entry name" value="PLC-like phosphodiesterases"/>
    <property type="match status" value="1"/>
</dbReference>
<dbReference type="PANTHER" id="PTHR10336:SF6">
    <property type="entry name" value="1-PHOSPHATIDYLINOSITOL 4,5-BISPHOSPHATE PHOSPHODIESTERASE EPSILON-1"/>
    <property type="match status" value="1"/>
</dbReference>
<comment type="caution">
    <text evidence="5">The sequence shown here is derived from an EMBL/GenBank/DDBJ whole genome shotgun (WGS) entry which is preliminary data.</text>
</comment>
<dbReference type="GO" id="GO:0007265">
    <property type="term" value="P:Ras protein signal transduction"/>
    <property type="evidence" value="ECO:0007669"/>
    <property type="project" value="TreeGrafter"/>
</dbReference>
<dbReference type="Gene3D" id="1.10.238.10">
    <property type="entry name" value="EF-hand"/>
    <property type="match status" value="1"/>
</dbReference>
<dbReference type="PANTHER" id="PTHR10336">
    <property type="entry name" value="PHOSPHOINOSITIDE-SPECIFIC PHOSPHOLIPASE C FAMILY PROTEIN"/>
    <property type="match status" value="1"/>
</dbReference>
<dbReference type="GO" id="GO:0007186">
    <property type="term" value="P:G protein-coupled receptor signaling pathway"/>
    <property type="evidence" value="ECO:0007669"/>
    <property type="project" value="TreeGrafter"/>
</dbReference>
<dbReference type="Gene3D" id="3.20.20.190">
    <property type="entry name" value="Phosphatidylinositol (PI) phosphodiesterase"/>
    <property type="match status" value="1"/>
</dbReference>
<dbReference type="CDD" id="cd08558">
    <property type="entry name" value="PI-PLCc_eukaryota"/>
    <property type="match status" value="1"/>
</dbReference>
<dbReference type="PROSITE" id="PS50007">
    <property type="entry name" value="PIPLC_X_DOMAIN"/>
    <property type="match status" value="1"/>
</dbReference>
<evidence type="ECO:0000256" key="2">
    <source>
        <dbReference type="RuleBase" id="RU361133"/>
    </source>
</evidence>
<accession>A0A1W0WLM4</accession>
<feature type="region of interest" description="Disordered" evidence="3">
    <location>
        <begin position="1279"/>
        <end position="1308"/>
    </location>
</feature>
<comment type="catalytic activity">
    <reaction evidence="2">
        <text>a 1,2-diacyl-sn-glycero-3-phospho-(1D-myo-inositol-4,5-bisphosphate) + H2O = 1D-myo-inositol 1,4,5-trisphosphate + a 1,2-diacyl-sn-glycerol + H(+)</text>
        <dbReference type="Rhea" id="RHEA:33179"/>
        <dbReference type="ChEBI" id="CHEBI:15377"/>
        <dbReference type="ChEBI" id="CHEBI:15378"/>
        <dbReference type="ChEBI" id="CHEBI:17815"/>
        <dbReference type="ChEBI" id="CHEBI:58456"/>
        <dbReference type="ChEBI" id="CHEBI:203600"/>
        <dbReference type="EC" id="3.1.4.11"/>
    </reaction>
</comment>
<dbReference type="InterPro" id="IPR011992">
    <property type="entry name" value="EF-hand-dom_pair"/>
</dbReference>
<dbReference type="GO" id="GO:0046488">
    <property type="term" value="P:phosphatidylinositol metabolic process"/>
    <property type="evidence" value="ECO:0007669"/>
    <property type="project" value="TreeGrafter"/>
</dbReference>
<dbReference type="Proteomes" id="UP000192578">
    <property type="component" value="Unassembled WGS sequence"/>
</dbReference>
<proteinExistence type="predicted"/>
<dbReference type="GO" id="GO:0048015">
    <property type="term" value="P:phosphatidylinositol-mediated signaling"/>
    <property type="evidence" value="ECO:0007669"/>
    <property type="project" value="TreeGrafter"/>
</dbReference>
<dbReference type="PRINTS" id="PR00390">
    <property type="entry name" value="PHPHLIPASEC"/>
</dbReference>
<dbReference type="Pfam" id="PF00388">
    <property type="entry name" value="PI-PLC-X"/>
    <property type="match status" value="1"/>
</dbReference>